<protein>
    <submittedName>
        <fullName evidence="3">Right-handed parallel beta-helix repeat-containing protein</fullName>
    </submittedName>
</protein>
<dbReference type="InterPro" id="IPR022441">
    <property type="entry name" value="Para_beta_helix_rpt-2"/>
</dbReference>
<feature type="domain" description="Carbohydrate-binding/sugar hydrolysis" evidence="2">
    <location>
        <begin position="232"/>
        <end position="398"/>
    </location>
</feature>
<dbReference type="InterPro" id="IPR006626">
    <property type="entry name" value="PbH1"/>
</dbReference>
<dbReference type="InterPro" id="IPR039448">
    <property type="entry name" value="Beta_helix"/>
</dbReference>
<comment type="caution">
    <text evidence="3">The sequence shown here is derived from an EMBL/GenBank/DDBJ whole genome shotgun (WGS) entry which is preliminary data.</text>
</comment>
<evidence type="ECO:0000313" key="4">
    <source>
        <dbReference type="Proteomes" id="UP000275281"/>
    </source>
</evidence>
<dbReference type="InterPro" id="IPR011050">
    <property type="entry name" value="Pectin_lyase_fold/virulence"/>
</dbReference>
<dbReference type="SMART" id="SM00710">
    <property type="entry name" value="PbH1"/>
    <property type="match status" value="6"/>
</dbReference>
<gene>
    <name evidence="3" type="ORF">DRW07_06275</name>
</gene>
<dbReference type="NCBIfam" id="TIGR03804">
    <property type="entry name" value="para_beta_helix"/>
    <property type="match status" value="2"/>
</dbReference>
<accession>A0A3N5Y2C9</accession>
<dbReference type="Gene3D" id="2.160.20.10">
    <property type="entry name" value="Single-stranded right-handed beta-helix, Pectin lyase-like"/>
    <property type="match status" value="1"/>
</dbReference>
<keyword evidence="1" id="KW-0677">Repeat</keyword>
<dbReference type="OrthoDB" id="6189730at2"/>
<proteinExistence type="predicted"/>
<evidence type="ECO:0000256" key="1">
    <source>
        <dbReference type="ARBA" id="ARBA00022737"/>
    </source>
</evidence>
<keyword evidence="4" id="KW-1185">Reference proteome</keyword>
<dbReference type="AlphaFoldDB" id="A0A3N5Y2C9"/>
<evidence type="ECO:0000259" key="2">
    <source>
        <dbReference type="SMART" id="SM00722"/>
    </source>
</evidence>
<dbReference type="InterPro" id="IPR006633">
    <property type="entry name" value="Carb-bd_sugar_hydrolysis-dom"/>
</dbReference>
<organism evidence="3 4">
    <name type="scientific">Alteromonas sediminis</name>
    <dbReference type="NCBI Taxonomy" id="2259342"/>
    <lineage>
        <taxon>Bacteria</taxon>
        <taxon>Pseudomonadati</taxon>
        <taxon>Pseudomonadota</taxon>
        <taxon>Gammaproteobacteria</taxon>
        <taxon>Alteromonadales</taxon>
        <taxon>Alteromonadaceae</taxon>
        <taxon>Alteromonas/Salinimonas group</taxon>
        <taxon>Alteromonas</taxon>
    </lineage>
</organism>
<dbReference type="InterPro" id="IPR012334">
    <property type="entry name" value="Pectin_lyas_fold"/>
</dbReference>
<dbReference type="SMART" id="SM00722">
    <property type="entry name" value="CASH"/>
    <property type="match status" value="1"/>
</dbReference>
<dbReference type="Proteomes" id="UP000275281">
    <property type="component" value="Unassembled WGS sequence"/>
</dbReference>
<dbReference type="SUPFAM" id="SSF51126">
    <property type="entry name" value="Pectin lyase-like"/>
    <property type="match status" value="1"/>
</dbReference>
<sequence length="519" mass="57494">MTIALRLNRNSGTEIMLKTIVCITLMSFSLAASFAGTVNKVPLSVDAATKPIIPDYTVYTPDAVREKITLPQRQATVSIDRLEASREYLRSVYSRNFLMFANIQKQLPRGIFIDGGRITLTALSEQLPRLVKRLDSGMFVARLPIIIEADAALLIEPGDTLRLSAERGAFIHSNGKLVVDSARVEGWLESTNSYSVYSGDEKAFRPFIQSYGGSETFLINAKFTSLGHDSGGSYGISLKSASPKLLTKLSGAERQQTAKPPTGYIVDSEFNDLYFGFYSFGAKDVVIVGNRYNNNIIYGIDPHDYSVNLLIADNTVVGTQRHGIIVSRHVNDSFIVHNVSKNNARTGIMVERESRNNVVAFNETYNNQGDGITIYESPNNLVFGNRVYDNADHGIRVRNSTDIKLHHNIVLNNRGAGVYFHVRDLSYQTERDLNIDPYRMESSGEVIGGLIAYNNSGGIFSEKALSLTLAQLRLESNGSRPFRGDLEQHYAAIKVTTWDSQNAAQVVFEHQQAGDNENP</sequence>
<reference evidence="3 4" key="1">
    <citation type="submission" date="2018-11" db="EMBL/GenBank/DDBJ databases">
        <authorList>
            <person name="Ye M.-Q."/>
            <person name="Du Z.-J."/>
        </authorList>
    </citation>
    <scope>NUCLEOTIDE SEQUENCE [LARGE SCALE GENOMIC DNA]</scope>
    <source>
        <strain evidence="3 4">U0105</strain>
    </source>
</reference>
<dbReference type="Pfam" id="PF13229">
    <property type="entry name" value="Beta_helix"/>
    <property type="match status" value="1"/>
</dbReference>
<dbReference type="EMBL" id="RPOK01000002">
    <property type="protein sequence ID" value="RPJ67143.1"/>
    <property type="molecule type" value="Genomic_DNA"/>
</dbReference>
<name>A0A3N5Y2C9_9ALTE</name>
<evidence type="ECO:0000313" key="3">
    <source>
        <dbReference type="EMBL" id="RPJ67143.1"/>
    </source>
</evidence>